<dbReference type="InterPro" id="IPR036465">
    <property type="entry name" value="vWFA_dom_sf"/>
</dbReference>
<keyword evidence="4 5" id="KW-0472">Membrane</keyword>
<dbReference type="Proteomes" id="UP000298805">
    <property type="component" value="Chromosome"/>
</dbReference>
<evidence type="ECO:0000313" key="8">
    <source>
        <dbReference type="EMBL" id="ROR40561.1"/>
    </source>
</evidence>
<feature type="transmembrane region" description="Helical" evidence="5">
    <location>
        <begin position="44"/>
        <end position="63"/>
    </location>
</feature>
<feature type="transmembrane region" description="Helical" evidence="5">
    <location>
        <begin position="6"/>
        <end position="24"/>
    </location>
</feature>
<name>A0AAJ4RDC7_9BACT</name>
<feature type="transmembrane region" description="Helical" evidence="5">
    <location>
        <begin position="262"/>
        <end position="280"/>
    </location>
</feature>
<evidence type="ECO:0000256" key="3">
    <source>
        <dbReference type="ARBA" id="ARBA00022989"/>
    </source>
</evidence>
<dbReference type="PANTHER" id="PTHR22550:SF5">
    <property type="entry name" value="LEUCINE ZIPPER PROTEIN 4"/>
    <property type="match status" value="1"/>
</dbReference>
<dbReference type="RefSeq" id="WP_123351480.1">
    <property type="nucleotide sequence ID" value="NZ_CP027432.2"/>
</dbReference>
<organism evidence="8 9">
    <name type="scientific">Caminibacter pacificus</name>
    <dbReference type="NCBI Taxonomy" id="1424653"/>
    <lineage>
        <taxon>Bacteria</taxon>
        <taxon>Pseudomonadati</taxon>
        <taxon>Campylobacterota</taxon>
        <taxon>Epsilonproteobacteria</taxon>
        <taxon>Nautiliales</taxon>
        <taxon>Nautiliaceae</taxon>
        <taxon>Caminibacter</taxon>
    </lineage>
</organism>
<evidence type="ECO:0000256" key="1">
    <source>
        <dbReference type="ARBA" id="ARBA00022475"/>
    </source>
</evidence>
<proteinExistence type="predicted"/>
<reference evidence="8 9" key="2">
    <citation type="submission" date="2018-11" db="EMBL/GenBank/DDBJ databases">
        <title>Genomic Encyclopedia of Type Strains, Phase IV (KMG-IV): sequencing the most valuable type-strain genomes for metagenomic binning, comparative biology and taxonomic classification.</title>
        <authorList>
            <person name="Goeker M."/>
        </authorList>
    </citation>
    <scope>NUCLEOTIDE SEQUENCE [LARGE SCALE GENOMIC DNA]</scope>
    <source>
        <strain evidence="8 9">DSM 27783</strain>
    </source>
</reference>
<reference evidence="7" key="3">
    <citation type="submission" date="2019-06" db="EMBL/GenBank/DDBJ databases">
        <title>A comparative analysis of the Nautiliaceae.</title>
        <authorList>
            <person name="Grosche A."/>
            <person name="Smedile F."/>
            <person name="Vetriani C."/>
        </authorList>
    </citation>
    <scope>NUCLEOTIDE SEQUENCE</scope>
    <source>
        <strain evidence="7">TB6</strain>
    </source>
</reference>
<dbReference type="PROSITE" id="PS50234">
    <property type="entry name" value="VWFA"/>
    <property type="match status" value="1"/>
</dbReference>
<feature type="domain" description="VWFA" evidence="6">
    <location>
        <begin position="77"/>
        <end position="244"/>
    </location>
</feature>
<dbReference type="EMBL" id="RJVK01000001">
    <property type="protein sequence ID" value="ROR40561.1"/>
    <property type="molecule type" value="Genomic_DNA"/>
</dbReference>
<evidence type="ECO:0000256" key="5">
    <source>
        <dbReference type="SAM" id="Phobius"/>
    </source>
</evidence>
<dbReference type="InterPro" id="IPR002035">
    <property type="entry name" value="VWF_A"/>
</dbReference>
<dbReference type="EMBL" id="CP027432">
    <property type="protein sequence ID" value="QCI28706.1"/>
    <property type="molecule type" value="Genomic_DNA"/>
</dbReference>
<keyword evidence="10" id="KW-1185">Reference proteome</keyword>
<gene>
    <name evidence="7" type="ORF">C6V80_06935</name>
    <name evidence="8" type="ORF">EDC58_0036</name>
</gene>
<dbReference type="SMART" id="SM00327">
    <property type="entry name" value="VWA"/>
    <property type="match status" value="1"/>
</dbReference>
<accession>A0AAJ4RDC7</accession>
<evidence type="ECO:0000256" key="2">
    <source>
        <dbReference type="ARBA" id="ARBA00022692"/>
    </source>
</evidence>
<evidence type="ECO:0000313" key="10">
    <source>
        <dbReference type="Proteomes" id="UP000298805"/>
    </source>
</evidence>
<evidence type="ECO:0000256" key="4">
    <source>
        <dbReference type="ARBA" id="ARBA00023136"/>
    </source>
</evidence>
<keyword evidence="2 5" id="KW-0812">Transmembrane</keyword>
<dbReference type="Pfam" id="PF00092">
    <property type="entry name" value="VWA"/>
    <property type="match status" value="1"/>
</dbReference>
<evidence type="ECO:0000313" key="9">
    <source>
        <dbReference type="Proteomes" id="UP000272781"/>
    </source>
</evidence>
<dbReference type="Gene3D" id="3.40.50.410">
    <property type="entry name" value="von Willebrand factor, type A domain"/>
    <property type="match status" value="1"/>
</dbReference>
<dbReference type="SUPFAM" id="SSF53300">
    <property type="entry name" value="vWA-like"/>
    <property type="match status" value="1"/>
</dbReference>
<dbReference type="AlphaFoldDB" id="A0AAJ4RDC7"/>
<keyword evidence="3 5" id="KW-1133">Transmembrane helix</keyword>
<protein>
    <submittedName>
        <fullName evidence="8">Ca-activated chloride channel family protein</fullName>
    </submittedName>
    <submittedName>
        <fullName evidence="7">VWA domain-containing protein</fullName>
    </submittedName>
</protein>
<keyword evidence="1" id="KW-1003">Cell membrane</keyword>
<evidence type="ECO:0000259" key="6">
    <source>
        <dbReference type="PROSITE" id="PS50234"/>
    </source>
</evidence>
<dbReference type="Proteomes" id="UP000272781">
    <property type="component" value="Unassembled WGS sequence"/>
</dbReference>
<dbReference type="InterPro" id="IPR050768">
    <property type="entry name" value="UPF0353/GerABKA_families"/>
</dbReference>
<sequence>MSLEYPFFLLIPILFIVCKILCPAKTEALIFPNASYFDKIKNKISFFEILIITLLSIALASPVKTKILKTNNNLGYDIVTILDTSGSMGEYGKIENAKAIISDFATKRKNDRIGLVVFGNIAYIASPLTFDKKSFNEILKRIYVGIAGGRTAIYDALFLSTTLFKNSHAKNKIAILITDGKDNSSITPLDIALKKLKKAHIKVYTIGLGPDVDAAVLEKIAKSTGGKFFYLTNANELKEVYRQINKLEKSKVASNIIIQKEYYFFYPLIAGIILFIFFLFDYRRKIWNF</sequence>
<reference evidence="10" key="1">
    <citation type="submission" date="2018-03" db="EMBL/GenBank/DDBJ databases">
        <title>A comparative analysis of the Nautiliaceae.</title>
        <authorList>
            <person name="Grosche A."/>
            <person name="Smedile F."/>
            <person name="Vetriani C."/>
        </authorList>
    </citation>
    <scope>NUCLEOTIDE SEQUENCE [LARGE SCALE GENOMIC DNA]</scope>
    <source>
        <strain evidence="10">TB6</strain>
    </source>
</reference>
<evidence type="ECO:0000313" key="7">
    <source>
        <dbReference type="EMBL" id="QCI28706.1"/>
    </source>
</evidence>
<dbReference type="PANTHER" id="PTHR22550">
    <property type="entry name" value="SPORE GERMINATION PROTEIN"/>
    <property type="match status" value="1"/>
</dbReference>